<organism evidence="1 2">
    <name type="scientific">Imperialibacter roseus</name>
    <dbReference type="NCBI Taxonomy" id="1324217"/>
    <lineage>
        <taxon>Bacteria</taxon>
        <taxon>Pseudomonadati</taxon>
        <taxon>Bacteroidota</taxon>
        <taxon>Cytophagia</taxon>
        <taxon>Cytophagales</taxon>
        <taxon>Flammeovirgaceae</taxon>
        <taxon>Imperialibacter</taxon>
    </lineage>
</organism>
<dbReference type="Gene3D" id="1.10.3680.10">
    <property type="entry name" value="TerB-like"/>
    <property type="match status" value="1"/>
</dbReference>
<reference evidence="1 2" key="1">
    <citation type="journal article" date="2023" name="Microbiol. Resour. Announc.">
        <title>Complete Genome Sequence of Imperialibacter roseus strain P4T.</title>
        <authorList>
            <person name="Tizabi D.R."/>
            <person name="Bachvaroff T."/>
            <person name="Hill R.T."/>
        </authorList>
    </citation>
    <scope>NUCLEOTIDE SEQUENCE [LARGE SCALE GENOMIC DNA]</scope>
    <source>
        <strain evidence="1 2">P4T</strain>
    </source>
</reference>
<proteinExistence type="predicted"/>
<dbReference type="EMBL" id="CP136051">
    <property type="protein sequence ID" value="WOK05807.1"/>
    <property type="molecule type" value="Genomic_DNA"/>
</dbReference>
<evidence type="ECO:0000313" key="1">
    <source>
        <dbReference type="EMBL" id="WOK05807.1"/>
    </source>
</evidence>
<dbReference type="RefSeq" id="WP_151998059.1">
    <property type="nucleotide sequence ID" value="NZ_CP136051.1"/>
</dbReference>
<accession>A0ABZ0ILA3</accession>
<dbReference type="Proteomes" id="UP001302349">
    <property type="component" value="Chromosome"/>
</dbReference>
<sequence length="153" mass="17646">MNAINDTMSYAIDRLQQEYQRYRPAKLTLEQFTYLVQMFPSLLVSMSDGVLDKEEWDAVLRAAENLGKNLAASPDEVESLSDVYKTEFRYLIDNSERWRKKFINALNDFLKEDPTAKDLVLESMYLFANATDGISSAEQKLIDELSSRLDLNN</sequence>
<name>A0ABZ0ILA3_9BACT</name>
<dbReference type="SUPFAM" id="SSF158682">
    <property type="entry name" value="TerB-like"/>
    <property type="match status" value="1"/>
</dbReference>
<protein>
    <submittedName>
        <fullName evidence="1">Tellurite resistance TerB family protein</fullName>
    </submittedName>
</protein>
<dbReference type="InterPro" id="IPR029024">
    <property type="entry name" value="TerB-like"/>
</dbReference>
<evidence type="ECO:0000313" key="2">
    <source>
        <dbReference type="Proteomes" id="UP001302349"/>
    </source>
</evidence>
<keyword evidence="2" id="KW-1185">Reference proteome</keyword>
<gene>
    <name evidence="1" type="ORF">RT717_22290</name>
</gene>